<evidence type="ECO:0000313" key="1">
    <source>
        <dbReference type="EMBL" id="CRL04654.1"/>
    </source>
</evidence>
<keyword evidence="2" id="KW-1185">Reference proteome</keyword>
<proteinExistence type="predicted"/>
<dbReference type="EMBL" id="CVRI01000063">
    <property type="protein sequence ID" value="CRL04654.1"/>
    <property type="molecule type" value="Genomic_DNA"/>
</dbReference>
<reference evidence="1 2" key="1">
    <citation type="submission" date="2015-04" db="EMBL/GenBank/DDBJ databases">
        <authorList>
            <person name="Syromyatnikov M.Y."/>
            <person name="Popov V.N."/>
        </authorList>
    </citation>
    <scope>NUCLEOTIDE SEQUENCE [LARGE SCALE GENOMIC DNA]</scope>
</reference>
<dbReference type="AlphaFoldDB" id="A0A1J1IZQ8"/>
<dbReference type="Proteomes" id="UP000183832">
    <property type="component" value="Unassembled WGS sequence"/>
</dbReference>
<name>A0A1J1IZQ8_9DIPT</name>
<accession>A0A1J1IZQ8</accession>
<evidence type="ECO:0000313" key="2">
    <source>
        <dbReference type="Proteomes" id="UP000183832"/>
    </source>
</evidence>
<organism evidence="1 2">
    <name type="scientific">Clunio marinus</name>
    <dbReference type="NCBI Taxonomy" id="568069"/>
    <lineage>
        <taxon>Eukaryota</taxon>
        <taxon>Metazoa</taxon>
        <taxon>Ecdysozoa</taxon>
        <taxon>Arthropoda</taxon>
        <taxon>Hexapoda</taxon>
        <taxon>Insecta</taxon>
        <taxon>Pterygota</taxon>
        <taxon>Neoptera</taxon>
        <taxon>Endopterygota</taxon>
        <taxon>Diptera</taxon>
        <taxon>Nematocera</taxon>
        <taxon>Chironomoidea</taxon>
        <taxon>Chironomidae</taxon>
        <taxon>Clunio</taxon>
    </lineage>
</organism>
<protein>
    <submittedName>
        <fullName evidence="1">CLUMA_CG017718, isoform A</fullName>
    </submittedName>
</protein>
<gene>
    <name evidence="1" type="ORF">CLUMA_CG017718</name>
</gene>
<sequence length="72" mass="8644">MFCVRDIVKEAEGLNERERWKERKEKALTREKKGRHGNCFCNAMEAEMRKTFLLKFPAIVLIDDNEQRQEND</sequence>